<evidence type="ECO:0000313" key="11">
    <source>
        <dbReference type="Proteomes" id="UP000636755"/>
    </source>
</evidence>
<evidence type="ECO:0000256" key="1">
    <source>
        <dbReference type="ARBA" id="ARBA00005077"/>
    </source>
</evidence>
<dbReference type="InterPro" id="IPR017926">
    <property type="entry name" value="GATASE"/>
</dbReference>
<dbReference type="InterPro" id="IPR035686">
    <property type="entry name" value="CPSase_GATase1"/>
</dbReference>
<feature type="region of interest" description="CPSase" evidence="8">
    <location>
        <begin position="1"/>
        <end position="175"/>
    </location>
</feature>
<dbReference type="PRINTS" id="PR00096">
    <property type="entry name" value="GATASE"/>
</dbReference>
<feature type="active site" description="Nucleophile" evidence="8">
    <location>
        <position position="250"/>
    </location>
</feature>
<keyword evidence="8" id="KW-0028">Amino-acid biosynthesis</keyword>
<evidence type="ECO:0000256" key="5">
    <source>
        <dbReference type="ARBA" id="ARBA00022840"/>
    </source>
</evidence>
<feature type="binding site" evidence="8">
    <location>
        <position position="254"/>
    </location>
    <ligand>
        <name>L-glutamine</name>
        <dbReference type="ChEBI" id="CHEBI:58359"/>
    </ligand>
</feature>
<dbReference type="EMBL" id="JACOPS010000001">
    <property type="protein sequence ID" value="MBC5727328.1"/>
    <property type="molecule type" value="Genomic_DNA"/>
</dbReference>
<dbReference type="CDD" id="cd01744">
    <property type="entry name" value="GATase1_CPSase"/>
    <property type="match status" value="1"/>
</dbReference>
<dbReference type="InterPro" id="IPR050472">
    <property type="entry name" value="Anth_synth/Amidotransfase"/>
</dbReference>
<feature type="active site" evidence="8">
    <location>
        <position position="334"/>
    </location>
</feature>
<dbReference type="SMART" id="SM01097">
    <property type="entry name" value="CPSase_sm_chain"/>
    <property type="match status" value="1"/>
</dbReference>
<dbReference type="Pfam" id="PF00988">
    <property type="entry name" value="CPSase_sm_chain"/>
    <property type="match status" value="1"/>
</dbReference>
<keyword evidence="6 8" id="KW-0315">Glutamine amidotransferase</keyword>
<comment type="function">
    <text evidence="8">Small subunit of the glutamine-dependent carbamoyl phosphate synthetase (CPSase). CPSase catalyzes the formation of carbamoyl phosphate from the ammonia moiety of glutamine, carbonate, and phosphate donated by ATP, constituting the first step of 2 biosynthetic pathways, one leading to arginine and/or urea and the other to pyrimidine nucleotides. The small subunit (glutamine amidotransferase) binds and cleaves glutamine to supply the large subunit with the substrate ammonia.</text>
</comment>
<dbReference type="PANTHER" id="PTHR43418:SF7">
    <property type="entry name" value="CARBAMOYL-PHOSPHATE SYNTHASE SMALL CHAIN"/>
    <property type="match status" value="1"/>
</dbReference>
<name>A0ABR7HIJ1_9FIRM</name>
<feature type="active site" evidence="8">
    <location>
        <position position="336"/>
    </location>
</feature>
<dbReference type="InterPro" id="IPR002474">
    <property type="entry name" value="CarbamoylP_synth_ssu_N"/>
</dbReference>
<feature type="binding site" evidence="8">
    <location>
        <position position="222"/>
    </location>
    <ligand>
        <name>L-glutamine</name>
        <dbReference type="ChEBI" id="CHEBI:58359"/>
    </ligand>
</feature>
<gene>
    <name evidence="8" type="primary">carA</name>
    <name evidence="10" type="ORF">H8R91_02035</name>
</gene>
<dbReference type="PRINTS" id="PR00097">
    <property type="entry name" value="ANTSNTHASEII"/>
</dbReference>
<evidence type="ECO:0000256" key="7">
    <source>
        <dbReference type="ARBA" id="ARBA00048816"/>
    </source>
</evidence>
<dbReference type="InterPro" id="IPR006274">
    <property type="entry name" value="CarbamoylP_synth_ssu"/>
</dbReference>
<dbReference type="Gene3D" id="3.50.30.20">
    <property type="entry name" value="Carbamoyl-phosphate synthase small subunit, N-terminal domain"/>
    <property type="match status" value="1"/>
</dbReference>
<comment type="caution">
    <text evidence="10">The sequence shown here is derived from an EMBL/GenBank/DDBJ whole genome shotgun (WGS) entry which is preliminary data.</text>
</comment>
<comment type="pathway">
    <text evidence="1 8">Amino-acid biosynthesis; L-arginine biosynthesis; carbamoyl phosphate from bicarbonate: step 1/1.</text>
</comment>
<dbReference type="PROSITE" id="PS51273">
    <property type="entry name" value="GATASE_TYPE_1"/>
    <property type="match status" value="1"/>
</dbReference>
<keyword evidence="3 8" id="KW-0436">Ligase</keyword>
<feature type="binding site" evidence="8">
    <location>
        <position position="47"/>
    </location>
    <ligand>
        <name>L-glutamine</name>
        <dbReference type="ChEBI" id="CHEBI:58359"/>
    </ligand>
</feature>
<reference evidence="10 11" key="1">
    <citation type="submission" date="2020-08" db="EMBL/GenBank/DDBJ databases">
        <title>Genome public.</title>
        <authorList>
            <person name="Liu C."/>
            <person name="Sun Q."/>
        </authorList>
    </citation>
    <scope>NUCLEOTIDE SEQUENCE [LARGE SCALE GENOMIC DNA]</scope>
    <source>
        <strain evidence="10 11">NSJ-71</strain>
    </source>
</reference>
<keyword evidence="5 8" id="KW-0067">ATP-binding</keyword>
<keyword evidence="4 8" id="KW-0547">Nucleotide-binding</keyword>
<dbReference type="PRINTS" id="PR00099">
    <property type="entry name" value="CPSGATASE"/>
</dbReference>
<dbReference type="RefSeq" id="WP_186934663.1">
    <property type="nucleotide sequence ID" value="NZ_JACOPS010000001.1"/>
</dbReference>
<comment type="similarity">
    <text evidence="2 8">Belongs to the CarA family.</text>
</comment>
<comment type="pathway">
    <text evidence="8">Pyrimidine metabolism; UMP biosynthesis via de novo pathway; (S)-dihydroorotate from bicarbonate: step 1/3.</text>
</comment>
<dbReference type="NCBIfam" id="TIGR01368">
    <property type="entry name" value="CPSaseIIsmall"/>
    <property type="match status" value="1"/>
</dbReference>
<proteinExistence type="inferred from homology"/>
<dbReference type="Pfam" id="PF00117">
    <property type="entry name" value="GATase"/>
    <property type="match status" value="1"/>
</dbReference>
<dbReference type="PANTHER" id="PTHR43418">
    <property type="entry name" value="MULTIFUNCTIONAL TRYPTOPHAN BIOSYNTHESIS PROTEIN-RELATED"/>
    <property type="match status" value="1"/>
</dbReference>
<dbReference type="Proteomes" id="UP000636755">
    <property type="component" value="Unassembled WGS sequence"/>
</dbReference>
<dbReference type="InterPro" id="IPR036480">
    <property type="entry name" value="CarbP_synth_ssu_N_sf"/>
</dbReference>
<organism evidence="10 11">
    <name type="scientific">Ruminococcus intestinalis</name>
    <dbReference type="NCBI Taxonomy" id="2763066"/>
    <lineage>
        <taxon>Bacteria</taxon>
        <taxon>Bacillati</taxon>
        <taxon>Bacillota</taxon>
        <taxon>Clostridia</taxon>
        <taxon>Eubacteriales</taxon>
        <taxon>Oscillospiraceae</taxon>
        <taxon>Ruminococcus</taxon>
    </lineage>
</organism>
<feature type="binding site" evidence="8">
    <location>
        <position position="292"/>
    </location>
    <ligand>
        <name>L-glutamine</name>
        <dbReference type="ChEBI" id="CHEBI:58359"/>
    </ligand>
</feature>
<comment type="subunit">
    <text evidence="8">Composed of two chains; the small (or glutamine) chain promotes the hydrolysis of glutamine to ammonia, which is used by the large (or ammonia) chain to synthesize carbamoyl phosphate. Tetramer of heterodimers (alpha,beta)4.</text>
</comment>
<keyword evidence="8" id="KW-0665">Pyrimidine biosynthesis</keyword>
<evidence type="ECO:0000256" key="8">
    <source>
        <dbReference type="HAMAP-Rule" id="MF_01209"/>
    </source>
</evidence>
<comment type="catalytic activity">
    <reaction evidence="8">
        <text>L-glutamine + H2O = L-glutamate + NH4(+)</text>
        <dbReference type="Rhea" id="RHEA:15889"/>
        <dbReference type="ChEBI" id="CHEBI:15377"/>
        <dbReference type="ChEBI" id="CHEBI:28938"/>
        <dbReference type="ChEBI" id="CHEBI:29985"/>
        <dbReference type="ChEBI" id="CHEBI:58359"/>
    </reaction>
</comment>
<evidence type="ECO:0000313" key="10">
    <source>
        <dbReference type="EMBL" id="MBC5727328.1"/>
    </source>
</evidence>
<dbReference type="InterPro" id="IPR029062">
    <property type="entry name" value="Class_I_gatase-like"/>
</dbReference>
<evidence type="ECO:0000256" key="2">
    <source>
        <dbReference type="ARBA" id="ARBA00007800"/>
    </source>
</evidence>
<keyword evidence="11" id="KW-1185">Reference proteome</keyword>
<dbReference type="SUPFAM" id="SSF52317">
    <property type="entry name" value="Class I glutamine amidotransferase-like"/>
    <property type="match status" value="1"/>
</dbReference>
<keyword evidence="8" id="KW-0055">Arginine biosynthesis</keyword>
<feature type="binding site" evidence="8">
    <location>
        <position position="294"/>
    </location>
    <ligand>
        <name>L-glutamine</name>
        <dbReference type="ChEBI" id="CHEBI:58359"/>
    </ligand>
</feature>
<evidence type="ECO:0000256" key="3">
    <source>
        <dbReference type="ARBA" id="ARBA00022598"/>
    </source>
</evidence>
<dbReference type="NCBIfam" id="NF009475">
    <property type="entry name" value="PRK12838.1"/>
    <property type="match status" value="1"/>
</dbReference>
<comment type="catalytic activity">
    <reaction evidence="7 8">
        <text>hydrogencarbonate + L-glutamine + 2 ATP + H2O = carbamoyl phosphate + L-glutamate + 2 ADP + phosphate + 2 H(+)</text>
        <dbReference type="Rhea" id="RHEA:18633"/>
        <dbReference type="ChEBI" id="CHEBI:15377"/>
        <dbReference type="ChEBI" id="CHEBI:15378"/>
        <dbReference type="ChEBI" id="CHEBI:17544"/>
        <dbReference type="ChEBI" id="CHEBI:29985"/>
        <dbReference type="ChEBI" id="CHEBI:30616"/>
        <dbReference type="ChEBI" id="CHEBI:43474"/>
        <dbReference type="ChEBI" id="CHEBI:58228"/>
        <dbReference type="ChEBI" id="CHEBI:58359"/>
        <dbReference type="ChEBI" id="CHEBI:456216"/>
        <dbReference type="EC" id="6.3.5.5"/>
    </reaction>
</comment>
<evidence type="ECO:0000259" key="9">
    <source>
        <dbReference type="SMART" id="SM01097"/>
    </source>
</evidence>
<evidence type="ECO:0000256" key="4">
    <source>
        <dbReference type="ARBA" id="ARBA00022741"/>
    </source>
</evidence>
<accession>A0ABR7HIJ1</accession>
<feature type="domain" description="Carbamoyl-phosphate synthase small subunit N-terminal" evidence="9">
    <location>
        <begin position="3"/>
        <end position="133"/>
    </location>
</feature>
<dbReference type="EC" id="6.3.5.5" evidence="8"/>
<protein>
    <recommendedName>
        <fullName evidence="8">Carbamoyl phosphate synthase small chain</fullName>
        <ecNumber evidence="8">6.3.5.5</ecNumber>
    </recommendedName>
    <alternativeName>
        <fullName evidence="8">Carbamoyl phosphate synthetase glutamine chain</fullName>
    </alternativeName>
</protein>
<feature type="binding site" evidence="8">
    <location>
        <position position="251"/>
    </location>
    <ligand>
        <name>L-glutamine</name>
        <dbReference type="ChEBI" id="CHEBI:58359"/>
    </ligand>
</feature>
<feature type="binding site" evidence="8">
    <location>
        <position position="224"/>
    </location>
    <ligand>
        <name>L-glutamine</name>
        <dbReference type="ChEBI" id="CHEBI:58359"/>
    </ligand>
</feature>
<dbReference type="Gene3D" id="3.40.50.880">
    <property type="match status" value="1"/>
</dbReference>
<dbReference type="SUPFAM" id="SSF52021">
    <property type="entry name" value="Carbamoyl phosphate synthetase, small subunit N-terminal domain"/>
    <property type="match status" value="1"/>
</dbReference>
<evidence type="ECO:0000256" key="6">
    <source>
        <dbReference type="ARBA" id="ARBA00022962"/>
    </source>
</evidence>
<feature type="binding site" evidence="8">
    <location>
        <position position="295"/>
    </location>
    <ligand>
        <name>L-glutamine</name>
        <dbReference type="ChEBI" id="CHEBI:58359"/>
    </ligand>
</feature>
<sequence length="359" mass="39581">MSRKAYLILENGTVFEGKSFGAEKETMGELVFTTAMTGYLETLTDPSYFGQVVIQTFPLIGNYGVIPSDFESKVPSLRGYIVREWCQAPSNFRCEGDLDTFLKESDIPGIYGLDTRALTRIVREYGVLNCKIAYSGEVTEEELAEIKAYKIEQAVESTTISEKEEFKAENGDLNVVLMDFGAKHNIGRELVKRGCNVTVVPAHTTAEQIKAMNPDGIMLSNGPGDPSDNTAIIAELKKLCEYKIPTFGICLGHQLLALSQGAKTEKLKYGHRGANQPAKEVETGRVYITSQNHGYAVVSDSMPENAVESFVNGNDDTCEGVKYTNMPAFSVQFHPEACGGPHDTAFLFDRFIDLMKNNK</sequence>
<dbReference type="HAMAP" id="MF_01209">
    <property type="entry name" value="CPSase_S_chain"/>
    <property type="match status" value="1"/>
</dbReference>